<proteinExistence type="predicted"/>
<dbReference type="EMBL" id="CAKXYY010000010">
    <property type="protein sequence ID" value="CAH2353233.1"/>
    <property type="molecule type" value="Genomic_DNA"/>
</dbReference>
<dbReference type="AlphaFoldDB" id="A0A9P0QPS4"/>
<dbReference type="PANTHER" id="PTHR12732">
    <property type="entry name" value="UNCHARACTERIZED PROTEASOME COMPONENT REGION PCI-CONTAINING"/>
    <property type="match status" value="1"/>
</dbReference>
<protein>
    <submittedName>
        <fullName evidence="1">Nuclear mRNA export protein Thp1p</fullName>
    </submittedName>
</protein>
<accession>A0A9P0QPS4</accession>
<evidence type="ECO:0000313" key="2">
    <source>
        <dbReference type="Proteomes" id="UP000837801"/>
    </source>
</evidence>
<comment type="caution">
    <text evidence="1">The sequence shown here is derived from an EMBL/GenBank/DDBJ whole genome shotgun (WGS) entry which is preliminary data.</text>
</comment>
<dbReference type="GO" id="GO:0003723">
    <property type="term" value="F:RNA binding"/>
    <property type="evidence" value="ECO:0007669"/>
    <property type="project" value="InterPro"/>
</dbReference>
<evidence type="ECO:0000313" key="1">
    <source>
        <dbReference type="EMBL" id="CAH2353233.1"/>
    </source>
</evidence>
<organism evidence="1 2">
    <name type="scientific">[Candida] railenensis</name>
    <dbReference type="NCBI Taxonomy" id="45579"/>
    <lineage>
        <taxon>Eukaryota</taxon>
        <taxon>Fungi</taxon>
        <taxon>Dikarya</taxon>
        <taxon>Ascomycota</taxon>
        <taxon>Saccharomycotina</taxon>
        <taxon>Pichiomycetes</taxon>
        <taxon>Debaryomycetaceae</taxon>
        <taxon>Kurtzmaniella</taxon>
    </lineage>
</organism>
<dbReference type="SMART" id="SM00753">
    <property type="entry name" value="PAM"/>
    <property type="match status" value="1"/>
</dbReference>
<dbReference type="GO" id="GO:0003690">
    <property type="term" value="F:double-stranded DNA binding"/>
    <property type="evidence" value="ECO:0007669"/>
    <property type="project" value="InterPro"/>
</dbReference>
<dbReference type="InterPro" id="IPR045114">
    <property type="entry name" value="Csn12-like"/>
</dbReference>
<dbReference type="GO" id="GO:0000973">
    <property type="term" value="P:post-transcriptional tethering of RNA polymerase II gene DNA at nuclear periphery"/>
    <property type="evidence" value="ECO:0007669"/>
    <property type="project" value="TreeGrafter"/>
</dbReference>
<gene>
    <name evidence="1" type="ORF">CLIB1423_10S00298</name>
</gene>
<reference evidence="1" key="1">
    <citation type="submission" date="2022-03" db="EMBL/GenBank/DDBJ databases">
        <authorList>
            <person name="Legras J.-L."/>
            <person name="Devillers H."/>
            <person name="Grondin C."/>
        </authorList>
    </citation>
    <scope>NUCLEOTIDE SEQUENCE</scope>
    <source>
        <strain evidence="1">CLIB 1423</strain>
    </source>
</reference>
<dbReference type="PANTHER" id="PTHR12732:SF8">
    <property type="entry name" value="NUCLEAR MRNA EXPORT PROTEIN THP1"/>
    <property type="match status" value="1"/>
</dbReference>
<name>A0A9P0QPS4_9ASCO</name>
<dbReference type="OrthoDB" id="5404651at2759"/>
<dbReference type="GO" id="GO:0070390">
    <property type="term" value="C:transcription export complex 2"/>
    <property type="evidence" value="ECO:0007669"/>
    <property type="project" value="TreeGrafter"/>
</dbReference>
<dbReference type="GO" id="GO:0006368">
    <property type="term" value="P:transcription elongation by RNA polymerase II"/>
    <property type="evidence" value="ECO:0007669"/>
    <property type="project" value="TreeGrafter"/>
</dbReference>
<dbReference type="GO" id="GO:0016973">
    <property type="term" value="P:poly(A)+ mRNA export from nucleus"/>
    <property type="evidence" value="ECO:0007669"/>
    <property type="project" value="TreeGrafter"/>
</dbReference>
<sequence>MEDILSHFLRDIGSAAIQNDRNQLSHLLCIDPAQNKYVVSLNEAAGQQLANITDQQLNNLIDGQHYFNDEWLAFNELVISFIKLSRDLNPWSVLESYDLYTTYLNDLSIAFNNNNRGHFLTRLVHSTITVILPLTVKLDFQLYYKEDCLQPRLAYLASVLLKTFNNIRSQSTQGNDKKLIILFIGYKLCYIYFKLDNPLLCQNIFSNMNNASLVFSSFSMNEQVQYRYYLARFYLIKNQLADAFLHFSWCLNVVPAQCKQATVILKYLIPVAILMGKRPNFSYIQNYYYNHNQGQLAPQFLITYHSLYQCIRLGDYSRFTSLISQPDIFNSLKKDNLLILIGQKSLIILIRNLIKRVWIMLDKPLRLNYEVVKIALRTTTAASGASGLNMFTLLTQPIQDITVENVLITLVDQNLLKGKLFSNQRAIALAKVNVFPPIDSIYFVRFGNGQEGKLGHNDKWMNS</sequence>
<keyword evidence="2" id="KW-1185">Reference proteome</keyword>
<dbReference type="Proteomes" id="UP000837801">
    <property type="component" value="Unassembled WGS sequence"/>
</dbReference>